<dbReference type="EMBL" id="CP007035">
    <property type="protein sequence ID" value="AHF17466.1"/>
    <property type="molecule type" value="Genomic_DNA"/>
</dbReference>
<sequence length="1132" mass="129661">MSASVFLNKANSLLPAEDFTALRKLGFKNIEEEGSDHWTNYNNSDPGITILDAVCYAITDLAYRTGFEVKDLLAPAQLAEDTWKQIFYTARQILHNSALTINDYRKLLIDIKGVRNAWIETSKDYEVPVWIDYNYPDRRADDCGCGDAAEHTCLGALGLSAIDAATYKSGFQSKLADAQTAYNNLPANATGQQKKAAQALIDKITWQLTQLPDDPSQLVASKIVELEGLYNVMIEYEEAVIDNDQRETIRQQVVETLAANRNLCEDFITVDAVEYENFGIGLFAALEEDADPDTVLATVFFTIYKYFTPSVPFNTIQQLLDKGYEVDEIFEGPALQHGFIEDIALENTDLFRDIRLSDLINEIADISGIKAITYLHLPFSGISDATALNNFFNQWMDHLKEERKVARIQPALSQALFCKERETISYYMGRKEDRRPDRMLKLFRDQKTLEAKYKLIGAPDDFPVPVGEYMDLEDYFPVTYSLPMCYGVGEQDSLPANADEKRKVQALQLKGYMLFFEQLLSDYLVRLNHLKELFSFDDTIQHTAFVRSFFTATEFTETQISEIRDLKQLVIDYQNRGADHWDQIINDFASVIQELVEPLPRFNQRRNTFLDHLLARFSEDLSAYASISKWLTPVHLEERLIGDKIRMLKDGEYTNISSRRATGYDYTRYDTWGTANVSGAERRTARLLGFKDITCRQLATDFIVTEAIPNTPGKNTIKFIDPDNKEVVLLTSVPVSDGCCTELLISQILEHAEELIYFKLLNGAKQRRWKYEDSMVPFWFELYDSTDDTVAVLLATSGEFQTDADRQHAFDRLQVLLQRINDNEGMHLVEHILLRPKLNEVLDEKNIPEPVSFLNVCLDGCDVGIGLNEGVQLPLFKKKVSRVPAALCYDQMPWILEYFKLPVKPGDKSILYQQAFADGSEPLPLKFRKYELLAQRVRALQEFGSERINYEIVSNFEEQEDPSKTKYSFIIHGDKNVVLAQSDFIYSKRTQKQVEEGVPPAADDIDIAIEALMTWFGFELDLYCEPDPCDNNEDPYSFRVTAVLPCWPRRLRNQTFRNLVEKTIQTEFPAHIQVRIKWVGLQEMRAFETLYSNWLDEMAQNEMPRYEMVNPLVDKLNAIQPCTCDEDCTGAS</sequence>
<dbReference type="RefSeq" id="WP_008584692.1">
    <property type="nucleotide sequence ID" value="NZ_CP007035.1"/>
</dbReference>
<protein>
    <submittedName>
        <fullName evidence="1">Uncharacterized protein</fullName>
    </submittedName>
</protein>
<dbReference type="Proteomes" id="UP000003586">
    <property type="component" value="Chromosome"/>
</dbReference>
<keyword evidence="2" id="KW-1185">Reference proteome</keyword>
<dbReference type="AlphaFoldDB" id="W0F7Y2"/>
<dbReference type="KEGG" id="nso:NIASO_08195"/>
<dbReference type="OrthoDB" id="8263000at2"/>
<name>W0F7Y2_9BACT</name>
<dbReference type="STRING" id="929713.NIASO_08195"/>
<accession>W0F7Y2</accession>
<evidence type="ECO:0000313" key="2">
    <source>
        <dbReference type="Proteomes" id="UP000003586"/>
    </source>
</evidence>
<reference evidence="1 2" key="1">
    <citation type="submission" date="2013-12" db="EMBL/GenBank/DDBJ databases">
        <authorList>
            <consortium name="DOE Joint Genome Institute"/>
            <person name="Eisen J."/>
            <person name="Huntemann M."/>
            <person name="Han J."/>
            <person name="Chen A."/>
            <person name="Kyrpides N."/>
            <person name="Mavromatis K."/>
            <person name="Markowitz V."/>
            <person name="Palaniappan K."/>
            <person name="Ivanova N."/>
            <person name="Schaumberg A."/>
            <person name="Pati A."/>
            <person name="Liolios K."/>
            <person name="Nordberg H.P."/>
            <person name="Cantor M.N."/>
            <person name="Hua S.X."/>
            <person name="Woyke T."/>
        </authorList>
    </citation>
    <scope>NUCLEOTIDE SEQUENCE [LARGE SCALE GENOMIC DNA]</scope>
    <source>
        <strain evidence="2">DSM 19437</strain>
    </source>
</reference>
<evidence type="ECO:0000313" key="1">
    <source>
        <dbReference type="EMBL" id="AHF17466.1"/>
    </source>
</evidence>
<dbReference type="eggNOG" id="COG3422">
    <property type="taxonomic scope" value="Bacteria"/>
</dbReference>
<gene>
    <name evidence="1" type="ORF">NIASO_08195</name>
</gene>
<organism evidence="1 2">
    <name type="scientific">Niabella soli DSM 19437</name>
    <dbReference type="NCBI Taxonomy" id="929713"/>
    <lineage>
        <taxon>Bacteria</taxon>
        <taxon>Pseudomonadati</taxon>
        <taxon>Bacteroidota</taxon>
        <taxon>Chitinophagia</taxon>
        <taxon>Chitinophagales</taxon>
        <taxon>Chitinophagaceae</taxon>
        <taxon>Niabella</taxon>
    </lineage>
</organism>
<dbReference type="HOGENOM" id="CLU_007876_0_0_10"/>
<proteinExistence type="predicted"/>